<dbReference type="PANTHER" id="PTHR34817">
    <property type="entry name" value="NUCLEOTIDYLTRANSFERASE"/>
    <property type="match status" value="1"/>
</dbReference>
<protein>
    <recommendedName>
        <fullName evidence="4">Nucleotidyltransferase</fullName>
    </recommendedName>
</protein>
<evidence type="ECO:0000256" key="1">
    <source>
        <dbReference type="SAM" id="Coils"/>
    </source>
</evidence>
<comment type="caution">
    <text evidence="2">The sequence shown here is derived from an EMBL/GenBank/DDBJ whole genome shotgun (WGS) entry which is preliminary data.</text>
</comment>
<sequence length="317" mass="36526">MKVLVKTICGSSLYGTAIESSDQDFKVIFLPDLEDMIRFKVDRIKVFSTGNKHKKNGSQDVDIEFIEVRRFLELVEQGQTSALETIFTPDEFIIEKDPLWDEIRQQARHLFCKKTEHIIGYMNSQILKFERQREKMLILEQNIEALERIVNEFGDKVTLSDIDTNVIHLESFQPSDRDILTSKKLKTNLHTKTPIAQMLKKSLHPMMKKLQSSNENFDMKTIMHAIRIGQEGLEFLLAEKITLPRPNANILLDIRNGIIDETKAFEMAKDTVQALTTAKASTSLPERGNFESLDSFLDEMYCRHLEDCLRQSSPKSA</sequence>
<organism evidence="2 3">
    <name type="scientific">Chaetoceros tenuissimus</name>
    <dbReference type="NCBI Taxonomy" id="426638"/>
    <lineage>
        <taxon>Eukaryota</taxon>
        <taxon>Sar</taxon>
        <taxon>Stramenopiles</taxon>
        <taxon>Ochrophyta</taxon>
        <taxon>Bacillariophyta</taxon>
        <taxon>Coscinodiscophyceae</taxon>
        <taxon>Chaetocerotophycidae</taxon>
        <taxon>Chaetocerotales</taxon>
        <taxon>Chaetocerotaceae</taxon>
        <taxon>Chaetoceros</taxon>
    </lineage>
</organism>
<keyword evidence="3" id="KW-1185">Reference proteome</keyword>
<gene>
    <name evidence="2" type="ORF">CTEN210_09114</name>
</gene>
<evidence type="ECO:0000313" key="3">
    <source>
        <dbReference type="Proteomes" id="UP001054902"/>
    </source>
</evidence>
<evidence type="ECO:0008006" key="4">
    <source>
        <dbReference type="Google" id="ProtNLM"/>
    </source>
</evidence>
<dbReference type="Proteomes" id="UP001054902">
    <property type="component" value="Unassembled WGS sequence"/>
</dbReference>
<dbReference type="EMBL" id="BLLK01000045">
    <property type="protein sequence ID" value="GFH52638.1"/>
    <property type="molecule type" value="Genomic_DNA"/>
</dbReference>
<evidence type="ECO:0000313" key="2">
    <source>
        <dbReference type="EMBL" id="GFH52638.1"/>
    </source>
</evidence>
<dbReference type="AlphaFoldDB" id="A0AAD3H7A5"/>
<dbReference type="PANTHER" id="PTHR34817:SF1">
    <property type="entry name" value="NUCLEOTIDYLTRANSFERASE"/>
    <property type="match status" value="1"/>
</dbReference>
<proteinExistence type="predicted"/>
<dbReference type="Pfam" id="PF10127">
    <property type="entry name" value="RlaP"/>
    <property type="match status" value="1"/>
</dbReference>
<name>A0AAD3H7A5_9STRA</name>
<dbReference type="InterPro" id="IPR018775">
    <property type="entry name" value="RlaP"/>
</dbReference>
<accession>A0AAD3H7A5</accession>
<keyword evidence="1" id="KW-0175">Coiled coil</keyword>
<reference evidence="2 3" key="1">
    <citation type="journal article" date="2021" name="Sci. Rep.">
        <title>The genome of the diatom Chaetoceros tenuissimus carries an ancient integrated fragment of an extant virus.</title>
        <authorList>
            <person name="Hongo Y."/>
            <person name="Kimura K."/>
            <person name="Takaki Y."/>
            <person name="Yoshida Y."/>
            <person name="Baba S."/>
            <person name="Kobayashi G."/>
            <person name="Nagasaki K."/>
            <person name="Hano T."/>
            <person name="Tomaru Y."/>
        </authorList>
    </citation>
    <scope>NUCLEOTIDE SEQUENCE [LARGE SCALE GENOMIC DNA]</scope>
    <source>
        <strain evidence="2 3">NIES-3715</strain>
    </source>
</reference>
<feature type="coiled-coil region" evidence="1">
    <location>
        <begin position="129"/>
        <end position="156"/>
    </location>
</feature>